<dbReference type="SUPFAM" id="SSF46689">
    <property type="entry name" value="Homeodomain-like"/>
    <property type="match status" value="1"/>
</dbReference>
<keyword evidence="3" id="KW-0804">Transcription</keyword>
<dbReference type="SUPFAM" id="SSF51206">
    <property type="entry name" value="cAMP-binding domain-like"/>
    <property type="match status" value="1"/>
</dbReference>
<protein>
    <submittedName>
        <fullName evidence="5">Helix-turn-helix protein</fullName>
    </submittedName>
</protein>
<accession>A0A4R6IAX7</accession>
<dbReference type="GO" id="GO:0003700">
    <property type="term" value="F:DNA-binding transcription factor activity"/>
    <property type="evidence" value="ECO:0007669"/>
    <property type="project" value="InterPro"/>
</dbReference>
<sequence length="323" mass="36718">MPTRHHPYTKPAEHILDHALAVLSNFHPVSIPLATAFKTHSFEVVLPKGQYLLKQGEFSGYQFFLVSGVVEGYRIMGKTRLTTFITVGGDFLSAIDGMYGTSVLEDSAVAATDCYLIGLHTQHLLHFFDIYPEMNIIMRKILEIYYRIAHQRSVITRMGTAKEKYAYYLQTRTGDNDGIPLSLIASFLDIKTETLKVTIRRQSKSDALLVNAEHIAKLQQLISTESLFLEKQIRLKSIAQRVNLSPHELSALLNNHHKKNFTDFINIFRVNYVKEKLRSDTELLQLTIEALGDQAGFSSKSAFFFAFKKHTGMSPLEYIRANK</sequence>
<dbReference type="InterPro" id="IPR009057">
    <property type="entry name" value="Homeodomain-like_sf"/>
</dbReference>
<evidence type="ECO:0000313" key="5">
    <source>
        <dbReference type="EMBL" id="TDO19062.1"/>
    </source>
</evidence>
<gene>
    <name evidence="5" type="ORF">CLV32_4685</name>
</gene>
<dbReference type="EMBL" id="SNWM01000008">
    <property type="protein sequence ID" value="TDO19062.1"/>
    <property type="molecule type" value="Genomic_DNA"/>
</dbReference>
<evidence type="ECO:0000256" key="1">
    <source>
        <dbReference type="ARBA" id="ARBA00023015"/>
    </source>
</evidence>
<dbReference type="GO" id="GO:0043565">
    <property type="term" value="F:sequence-specific DNA binding"/>
    <property type="evidence" value="ECO:0007669"/>
    <property type="project" value="InterPro"/>
</dbReference>
<dbReference type="InterPro" id="IPR000595">
    <property type="entry name" value="cNMP-bd_dom"/>
</dbReference>
<keyword evidence="1" id="KW-0805">Transcription regulation</keyword>
<evidence type="ECO:0000256" key="3">
    <source>
        <dbReference type="ARBA" id="ARBA00023163"/>
    </source>
</evidence>
<proteinExistence type="predicted"/>
<evidence type="ECO:0000259" key="4">
    <source>
        <dbReference type="PROSITE" id="PS01124"/>
    </source>
</evidence>
<dbReference type="RefSeq" id="WP_133559273.1">
    <property type="nucleotide sequence ID" value="NZ_SNWM01000008.1"/>
</dbReference>
<dbReference type="CDD" id="cd00038">
    <property type="entry name" value="CAP_ED"/>
    <property type="match status" value="1"/>
</dbReference>
<dbReference type="SMART" id="SM00342">
    <property type="entry name" value="HTH_ARAC"/>
    <property type="match status" value="1"/>
</dbReference>
<dbReference type="PANTHER" id="PTHR43280:SF29">
    <property type="entry name" value="ARAC-FAMILY TRANSCRIPTIONAL REGULATOR"/>
    <property type="match status" value="1"/>
</dbReference>
<dbReference type="Proteomes" id="UP000295499">
    <property type="component" value="Unassembled WGS sequence"/>
</dbReference>
<feature type="domain" description="HTH araC/xylS-type" evidence="4">
    <location>
        <begin position="219"/>
        <end position="321"/>
    </location>
</feature>
<dbReference type="Gene3D" id="1.10.10.60">
    <property type="entry name" value="Homeodomain-like"/>
    <property type="match status" value="2"/>
</dbReference>
<dbReference type="Pfam" id="PF12833">
    <property type="entry name" value="HTH_18"/>
    <property type="match status" value="1"/>
</dbReference>
<reference evidence="5 6" key="1">
    <citation type="submission" date="2019-03" db="EMBL/GenBank/DDBJ databases">
        <title>Genomic Encyclopedia of Archaeal and Bacterial Type Strains, Phase II (KMG-II): from individual species to whole genera.</title>
        <authorList>
            <person name="Goeker M."/>
        </authorList>
    </citation>
    <scope>NUCLEOTIDE SEQUENCE [LARGE SCALE GENOMIC DNA]</scope>
    <source>
        <strain evidence="5 6">DSM 19034</strain>
    </source>
</reference>
<organism evidence="5 6">
    <name type="scientific">Pedobacter duraquae</name>
    <dbReference type="NCBI Taxonomy" id="425511"/>
    <lineage>
        <taxon>Bacteria</taxon>
        <taxon>Pseudomonadati</taxon>
        <taxon>Bacteroidota</taxon>
        <taxon>Sphingobacteriia</taxon>
        <taxon>Sphingobacteriales</taxon>
        <taxon>Sphingobacteriaceae</taxon>
        <taxon>Pedobacter</taxon>
    </lineage>
</organism>
<dbReference type="AlphaFoldDB" id="A0A4R6IAX7"/>
<comment type="caution">
    <text evidence="5">The sequence shown here is derived from an EMBL/GenBank/DDBJ whole genome shotgun (WGS) entry which is preliminary data.</text>
</comment>
<evidence type="ECO:0000256" key="2">
    <source>
        <dbReference type="ARBA" id="ARBA00023125"/>
    </source>
</evidence>
<dbReference type="InterPro" id="IPR018060">
    <property type="entry name" value="HTH_AraC"/>
</dbReference>
<dbReference type="InterPro" id="IPR018490">
    <property type="entry name" value="cNMP-bd_dom_sf"/>
</dbReference>
<dbReference type="OrthoDB" id="752588at2"/>
<evidence type="ECO:0000313" key="6">
    <source>
        <dbReference type="Proteomes" id="UP000295499"/>
    </source>
</evidence>
<dbReference type="InterPro" id="IPR014710">
    <property type="entry name" value="RmlC-like_jellyroll"/>
</dbReference>
<dbReference type="PANTHER" id="PTHR43280">
    <property type="entry name" value="ARAC-FAMILY TRANSCRIPTIONAL REGULATOR"/>
    <property type="match status" value="1"/>
</dbReference>
<keyword evidence="2" id="KW-0238">DNA-binding</keyword>
<dbReference type="PROSITE" id="PS01124">
    <property type="entry name" value="HTH_ARAC_FAMILY_2"/>
    <property type="match status" value="1"/>
</dbReference>
<dbReference type="Gene3D" id="2.60.120.10">
    <property type="entry name" value="Jelly Rolls"/>
    <property type="match status" value="1"/>
</dbReference>
<dbReference type="Pfam" id="PF00027">
    <property type="entry name" value="cNMP_binding"/>
    <property type="match status" value="1"/>
</dbReference>
<keyword evidence="6" id="KW-1185">Reference proteome</keyword>
<name>A0A4R6IAX7_9SPHI</name>